<gene>
    <name evidence="1" type="ORF">J0A66_22460</name>
</gene>
<dbReference type="EMBL" id="JAFKCV010000256">
    <property type="protein sequence ID" value="MBN7828000.1"/>
    <property type="molecule type" value="Genomic_DNA"/>
</dbReference>
<dbReference type="Pfam" id="PF14559">
    <property type="entry name" value="TPR_19"/>
    <property type="match status" value="1"/>
</dbReference>
<dbReference type="AlphaFoldDB" id="A0A939IRJ1"/>
<reference evidence="1" key="1">
    <citation type="submission" date="2021-03" db="EMBL/GenBank/DDBJ databases">
        <title>novel species isolated from a fishpond in China.</title>
        <authorList>
            <person name="Lu H."/>
            <person name="Cai Z."/>
        </authorList>
    </citation>
    <scope>NUCLEOTIDE SEQUENCE</scope>
    <source>
        <strain evidence="1">JCM 30855</strain>
    </source>
</reference>
<comment type="caution">
    <text evidence="1">The sequence shown here is derived from an EMBL/GenBank/DDBJ whole genome shotgun (WGS) entry which is preliminary data.</text>
</comment>
<dbReference type="Proteomes" id="UP000664654">
    <property type="component" value="Unassembled WGS sequence"/>
</dbReference>
<name>A0A939IRJ1_9ALTE</name>
<dbReference type="Gene3D" id="1.25.40.10">
    <property type="entry name" value="Tetratricopeptide repeat domain"/>
    <property type="match status" value="1"/>
</dbReference>
<dbReference type="InterPro" id="IPR011990">
    <property type="entry name" value="TPR-like_helical_dom_sf"/>
</dbReference>
<dbReference type="SUPFAM" id="SSF48452">
    <property type="entry name" value="TPR-like"/>
    <property type="match status" value="1"/>
</dbReference>
<accession>A0A939IRJ1</accession>
<evidence type="ECO:0000313" key="1">
    <source>
        <dbReference type="EMBL" id="MBN7828000.1"/>
    </source>
</evidence>
<sequence length="81" mass="9116">MRLLAQIGVKHYVLDDAEFLLESALEFAPGHDGVRQDLVHVLHKRQKYERALQQAQALYQGAPDNGHLQMLLANQLVAVSQ</sequence>
<protein>
    <submittedName>
        <fullName evidence="1">Tetratricopeptide repeat protein</fullName>
    </submittedName>
</protein>
<keyword evidence="2" id="KW-1185">Reference proteome</keyword>
<evidence type="ECO:0000313" key="2">
    <source>
        <dbReference type="Proteomes" id="UP000664654"/>
    </source>
</evidence>
<organism evidence="1 2">
    <name type="scientific">Bowmanella dokdonensis</name>
    <dbReference type="NCBI Taxonomy" id="751969"/>
    <lineage>
        <taxon>Bacteria</taxon>
        <taxon>Pseudomonadati</taxon>
        <taxon>Pseudomonadota</taxon>
        <taxon>Gammaproteobacteria</taxon>
        <taxon>Alteromonadales</taxon>
        <taxon>Alteromonadaceae</taxon>
        <taxon>Bowmanella</taxon>
    </lineage>
</organism>
<proteinExistence type="predicted"/>
<feature type="non-terminal residue" evidence="1">
    <location>
        <position position="81"/>
    </location>
</feature>
<dbReference type="RefSeq" id="WP_206576039.1">
    <property type="nucleotide sequence ID" value="NZ_JAFKCV010000256.1"/>
</dbReference>